<dbReference type="SMART" id="SM00487">
    <property type="entry name" value="DEXDc"/>
    <property type="match status" value="1"/>
</dbReference>
<dbReference type="Gene3D" id="3.40.50.10810">
    <property type="entry name" value="Tandem AAA-ATPase domain"/>
    <property type="match status" value="1"/>
</dbReference>
<dbReference type="GO" id="GO:0016787">
    <property type="term" value="F:hydrolase activity"/>
    <property type="evidence" value="ECO:0007669"/>
    <property type="project" value="UniProtKB-KW"/>
</dbReference>
<dbReference type="PROSITE" id="PS51194">
    <property type="entry name" value="HELICASE_CTER"/>
    <property type="match status" value="1"/>
</dbReference>
<protein>
    <submittedName>
        <fullName evidence="4">DEAD/DEAH box helicase</fullName>
    </submittedName>
</protein>
<dbReference type="InterPro" id="IPR049730">
    <property type="entry name" value="SNF2/RAD54-like_C"/>
</dbReference>
<feature type="domain" description="Helicase ATP-binding" evidence="2">
    <location>
        <begin position="14"/>
        <end position="198"/>
    </location>
</feature>
<dbReference type="PANTHER" id="PTHR45629:SF7">
    <property type="entry name" value="DNA EXCISION REPAIR PROTEIN ERCC-6-RELATED"/>
    <property type="match status" value="1"/>
</dbReference>
<name>A0AAU3I687_9ACTN</name>
<keyword evidence="4" id="KW-0347">Helicase</keyword>
<dbReference type="SUPFAM" id="SSF52540">
    <property type="entry name" value="P-loop containing nucleoside triphosphate hydrolases"/>
    <property type="match status" value="2"/>
</dbReference>
<dbReference type="GO" id="GO:0004386">
    <property type="term" value="F:helicase activity"/>
    <property type="evidence" value="ECO:0007669"/>
    <property type="project" value="UniProtKB-KW"/>
</dbReference>
<sequence>MLSVDLFGYQEEAVDRAVERGSLLIAYEMGLGKTVIALAAIEELLAQGDVETAVIVVPANLKYQWAKSIARLTDVPTRVVTVREDGMRQEITVPTEEYCVLIDGDVKKRAGLYAKIKTHRPDYVILGYENVVNDWQYVRRIKPECIVLDECTAIKTFRAQRTRKIKRLTAPYRFGMTGTPVENGKPEELFSIMQWVDGEVLGRFDLFDRTYIVRNKFGGVQNYRNLPVLHAKLAGVMVRKTRLDDDVRPFLPRVQESVIPVVMDPKTKKAYKAISADLLAELRALGPNTSDFDLFAHYHGGETPNESSQQGKIMSRMQALDMLLNHPDLIVMSGQQFEQSQEARERGAEKKSWPGSRYAYEVWQSGLLDDVTTAPKLDAVAAAVEDVLAVPGNKLIIFSVNPDMLDLIGDRLPENSFVTYTGRMSSAAKAYAAQRFETDEQCRVFLSSHAGAFGTDLYMANYLINYDLAWSAGKQDQINARHNRASSEFKDIYILNAITSGTTEPRKLAMLAHKRRVGSAITDGRGADEKGRIENDVMTLTQCLAA</sequence>
<dbReference type="AlphaFoldDB" id="A0AAU3I687"/>
<evidence type="ECO:0000259" key="3">
    <source>
        <dbReference type="PROSITE" id="PS51194"/>
    </source>
</evidence>
<keyword evidence="1" id="KW-0378">Hydrolase</keyword>
<evidence type="ECO:0000313" key="4">
    <source>
        <dbReference type="EMBL" id="WTZ13197.1"/>
    </source>
</evidence>
<dbReference type="Pfam" id="PF00176">
    <property type="entry name" value="SNF2-rel_dom"/>
    <property type="match status" value="1"/>
</dbReference>
<proteinExistence type="predicted"/>
<dbReference type="PANTHER" id="PTHR45629">
    <property type="entry name" value="SNF2/RAD54 FAMILY MEMBER"/>
    <property type="match status" value="1"/>
</dbReference>
<evidence type="ECO:0000256" key="1">
    <source>
        <dbReference type="ARBA" id="ARBA00022801"/>
    </source>
</evidence>
<dbReference type="InterPro" id="IPR038718">
    <property type="entry name" value="SNF2-like_sf"/>
</dbReference>
<dbReference type="Gene3D" id="3.40.50.300">
    <property type="entry name" value="P-loop containing nucleotide triphosphate hydrolases"/>
    <property type="match status" value="1"/>
</dbReference>
<dbReference type="Pfam" id="PF00271">
    <property type="entry name" value="Helicase_C"/>
    <property type="match status" value="1"/>
</dbReference>
<dbReference type="GO" id="GO:0005524">
    <property type="term" value="F:ATP binding"/>
    <property type="evidence" value="ECO:0007669"/>
    <property type="project" value="InterPro"/>
</dbReference>
<keyword evidence="4" id="KW-0547">Nucleotide-binding</keyword>
<dbReference type="InterPro" id="IPR027417">
    <property type="entry name" value="P-loop_NTPase"/>
</dbReference>
<evidence type="ECO:0000259" key="2">
    <source>
        <dbReference type="PROSITE" id="PS51192"/>
    </source>
</evidence>
<gene>
    <name evidence="4" type="ORF">OG699_37695</name>
</gene>
<dbReference type="PROSITE" id="PS51192">
    <property type="entry name" value="HELICASE_ATP_BIND_1"/>
    <property type="match status" value="1"/>
</dbReference>
<feature type="domain" description="Helicase C-terminal" evidence="3">
    <location>
        <begin position="383"/>
        <end position="538"/>
    </location>
</feature>
<dbReference type="InterPro" id="IPR001650">
    <property type="entry name" value="Helicase_C-like"/>
</dbReference>
<organism evidence="4">
    <name type="scientific">Streptomyces sp. NBC_01393</name>
    <dbReference type="NCBI Taxonomy" id="2903851"/>
    <lineage>
        <taxon>Bacteria</taxon>
        <taxon>Bacillati</taxon>
        <taxon>Actinomycetota</taxon>
        <taxon>Actinomycetes</taxon>
        <taxon>Kitasatosporales</taxon>
        <taxon>Streptomycetaceae</taxon>
        <taxon>Streptomyces</taxon>
    </lineage>
</organism>
<reference evidence="4" key="1">
    <citation type="submission" date="2022-10" db="EMBL/GenBank/DDBJ databases">
        <title>The complete genomes of actinobacterial strains from the NBC collection.</title>
        <authorList>
            <person name="Joergensen T.S."/>
            <person name="Alvarez Arevalo M."/>
            <person name="Sterndorff E.B."/>
            <person name="Faurdal D."/>
            <person name="Vuksanovic O."/>
            <person name="Mourched A.-S."/>
            <person name="Charusanti P."/>
            <person name="Shaw S."/>
            <person name="Blin K."/>
            <person name="Weber T."/>
        </authorList>
    </citation>
    <scope>NUCLEOTIDE SEQUENCE</scope>
    <source>
        <strain evidence="4">NBC_01393</strain>
    </source>
</reference>
<dbReference type="InterPro" id="IPR000330">
    <property type="entry name" value="SNF2_N"/>
</dbReference>
<dbReference type="InterPro" id="IPR050496">
    <property type="entry name" value="SNF2_RAD54_helicase_repair"/>
</dbReference>
<dbReference type="CDD" id="cd18793">
    <property type="entry name" value="SF2_C_SNF"/>
    <property type="match status" value="1"/>
</dbReference>
<dbReference type="EMBL" id="CP109546">
    <property type="protein sequence ID" value="WTZ13197.1"/>
    <property type="molecule type" value="Genomic_DNA"/>
</dbReference>
<keyword evidence="4" id="KW-0067">ATP-binding</keyword>
<accession>A0AAU3I687</accession>
<dbReference type="InterPro" id="IPR014001">
    <property type="entry name" value="Helicase_ATP-bd"/>
</dbReference>